<dbReference type="RefSeq" id="WP_345552641.1">
    <property type="nucleotide sequence ID" value="NZ_BAAAZA010000021.1"/>
</dbReference>
<proteinExistence type="predicted"/>
<keyword evidence="3" id="KW-1185">Reference proteome</keyword>
<evidence type="ECO:0000313" key="3">
    <source>
        <dbReference type="Proteomes" id="UP001501563"/>
    </source>
</evidence>
<protein>
    <submittedName>
        <fullName evidence="2">Uncharacterized protein</fullName>
    </submittedName>
</protein>
<reference evidence="3" key="1">
    <citation type="journal article" date="2019" name="Int. J. Syst. Evol. Microbiol.">
        <title>The Global Catalogue of Microorganisms (GCM) 10K type strain sequencing project: providing services to taxonomists for standard genome sequencing and annotation.</title>
        <authorList>
            <consortium name="The Broad Institute Genomics Platform"/>
            <consortium name="The Broad Institute Genome Sequencing Center for Infectious Disease"/>
            <person name="Wu L."/>
            <person name="Ma J."/>
        </authorList>
    </citation>
    <scope>NUCLEOTIDE SEQUENCE [LARGE SCALE GENOMIC DNA]</scope>
    <source>
        <strain evidence="3">JCM 16578</strain>
    </source>
</reference>
<evidence type="ECO:0000256" key="1">
    <source>
        <dbReference type="SAM" id="MobiDB-lite"/>
    </source>
</evidence>
<feature type="region of interest" description="Disordered" evidence="1">
    <location>
        <begin position="102"/>
        <end position="127"/>
    </location>
</feature>
<evidence type="ECO:0000313" key="2">
    <source>
        <dbReference type="EMBL" id="GAA3885693.1"/>
    </source>
</evidence>
<name>A0ABP7KUJ9_9ACTN</name>
<sequence>MFSAYEELSQTGELGPAGFELLLRLVHQIRRSSGFPPPEGHLEWTDDAAYDVVAAMLTRGGAGQRFVTTCYVSAVDDSSLERLFLASIKHFLIDEAKKTPRGKLRRRTASRMADSTDFRRAPGSPPRWMLSEHPENAVWQGDLDDLIAAAQRVRGVGITRWNHSGPTPARTVEALMTILTQVLRHAGGAVREEDLAKVLEARFELLAPARFASLYADDGALLDPTGEAHPPTAADPAGSAGTAADIWQQLTGNERLLLPYLDEDTHYAAQLLEIGPAQAAAVVDGLKEKLRLALTHDSDQVSVMKALLERCADPPADPPSDVVRTQ</sequence>
<organism evidence="2 3">
    <name type="scientific">Streptomyces lannensis</name>
    <dbReference type="NCBI Taxonomy" id="766498"/>
    <lineage>
        <taxon>Bacteria</taxon>
        <taxon>Bacillati</taxon>
        <taxon>Actinomycetota</taxon>
        <taxon>Actinomycetes</taxon>
        <taxon>Kitasatosporales</taxon>
        <taxon>Streptomycetaceae</taxon>
        <taxon>Streptomyces</taxon>
    </lineage>
</organism>
<dbReference type="EMBL" id="BAAAZA010000021">
    <property type="protein sequence ID" value="GAA3885693.1"/>
    <property type="molecule type" value="Genomic_DNA"/>
</dbReference>
<comment type="caution">
    <text evidence="2">The sequence shown here is derived from an EMBL/GenBank/DDBJ whole genome shotgun (WGS) entry which is preliminary data.</text>
</comment>
<gene>
    <name evidence="2" type="ORF">GCM10022207_61270</name>
</gene>
<accession>A0ABP7KUJ9</accession>
<dbReference type="Proteomes" id="UP001501563">
    <property type="component" value="Unassembled WGS sequence"/>
</dbReference>